<feature type="domain" description="Peptidase M64 N-terminal" evidence="1">
    <location>
        <begin position="20"/>
        <end position="140"/>
    </location>
</feature>
<protein>
    <submittedName>
        <fullName evidence="2">Secreted protein</fullName>
    </submittedName>
</protein>
<dbReference type="Pfam" id="PF09471">
    <property type="entry name" value="Peptidase_M64"/>
    <property type="match status" value="2"/>
</dbReference>
<dbReference type="GO" id="GO:0008237">
    <property type="term" value="F:metallopeptidase activity"/>
    <property type="evidence" value="ECO:0007669"/>
    <property type="project" value="InterPro"/>
</dbReference>
<dbReference type="AlphaFoldDB" id="A0A5K7S540"/>
<dbReference type="InterPro" id="IPR038171">
    <property type="entry name" value="M64_N_sf"/>
</dbReference>
<sequence>MKYFFLLILSVFLVQKSEAQFNKYFEDKSLRLDYYHCGNAETEKYFFDELIQEPYWAGSETNMIDTKGYGNHLVEVRTINDNELVYSRGYCTLFDEWQTTPEAKTTDCCYPESVIMPFPREKVVVSILSRNKKGEFEKKFEYQVDPNSYFIKKEREKLPVFDVIHSGNSNKKVDLVLLPEGYSESQRELFEADCKKFADEFFSYAPYSQNKDKFNIRGVWAASKDEGPDIPGQNIWNKTRLNGSYYTFDSERYLMIKDFQGVRDVAANAPYDYIYILANTEKYGGGAIYNFYGISAAHHAEEAGKIYIHEFGHLFAGLGDEYVGGVEYSEFYPTNLEPWEPNLTTLVDFDKKWKSMLPEGTAVPTATKFENSKKLGVYEGGGYVSKGVYRPWINCLMNNLHTIDVFCPVCSKSIQEMIDFNCK</sequence>
<proteinExistence type="predicted"/>
<name>A0A5K7S540_9BACT</name>
<dbReference type="RefSeq" id="WP_318349687.1">
    <property type="nucleotide sequence ID" value="NZ_AP018694.1"/>
</dbReference>
<keyword evidence="3" id="KW-1185">Reference proteome</keyword>
<dbReference type="Pfam" id="PF16217">
    <property type="entry name" value="M64_N"/>
    <property type="match status" value="1"/>
</dbReference>
<organism evidence="2 3">
    <name type="scientific">Aquipluma nitroreducens</name>
    <dbReference type="NCBI Taxonomy" id="2010828"/>
    <lineage>
        <taxon>Bacteria</taxon>
        <taxon>Pseudomonadati</taxon>
        <taxon>Bacteroidota</taxon>
        <taxon>Bacteroidia</taxon>
        <taxon>Marinilabiliales</taxon>
        <taxon>Prolixibacteraceae</taxon>
        <taxon>Aquipluma</taxon>
    </lineage>
</organism>
<reference evidence="2" key="1">
    <citation type="journal article" date="2020" name="Int. J. Syst. Evol. Microbiol.">
        <title>Aquipluma nitroreducens gen. nov. sp. nov., a novel facultatively anaerobic bacterium isolated from a freshwater lake.</title>
        <authorList>
            <person name="Watanabe M."/>
            <person name="Kojima H."/>
            <person name="Fukui M."/>
        </authorList>
    </citation>
    <scope>NUCLEOTIDE SEQUENCE</scope>
    <source>
        <strain evidence="2">MeG22</strain>
    </source>
</reference>
<dbReference type="Gene3D" id="3.40.390.10">
    <property type="entry name" value="Collagenase (Catalytic Domain)"/>
    <property type="match status" value="1"/>
</dbReference>
<evidence type="ECO:0000313" key="2">
    <source>
        <dbReference type="EMBL" id="BBE16629.1"/>
    </source>
</evidence>
<dbReference type="InterPro" id="IPR032625">
    <property type="entry name" value="M64_N"/>
</dbReference>
<gene>
    <name evidence="2" type="ORF">AQPE_0769</name>
</gene>
<dbReference type="EMBL" id="AP018694">
    <property type="protein sequence ID" value="BBE16629.1"/>
    <property type="molecule type" value="Genomic_DNA"/>
</dbReference>
<evidence type="ECO:0000313" key="3">
    <source>
        <dbReference type="Proteomes" id="UP001193389"/>
    </source>
</evidence>
<evidence type="ECO:0000259" key="1">
    <source>
        <dbReference type="Pfam" id="PF16217"/>
    </source>
</evidence>
<dbReference type="InterPro" id="IPR024079">
    <property type="entry name" value="MetalloPept_cat_dom_sf"/>
</dbReference>
<dbReference type="InterPro" id="IPR019026">
    <property type="entry name" value="Peptidase_M64_IgA"/>
</dbReference>
<dbReference type="Gene3D" id="2.60.40.3250">
    <property type="entry name" value="Peptidase M64, N-terminal domain"/>
    <property type="match status" value="1"/>
</dbReference>
<dbReference type="Proteomes" id="UP001193389">
    <property type="component" value="Chromosome"/>
</dbReference>
<accession>A0A5K7S540</accession>
<dbReference type="KEGG" id="anf:AQPE_0769"/>